<name>Q4W550_CHLTE</name>
<sequence length="84" mass="9223">MAPGRIYLCEKGCLFSSRQLHEGERETLPVYGQSVMLVKLHQNGRITPAIRWAIQSSSLSVSQLAARHGIGKAHSPAMEKPRPG</sequence>
<accession>Q4W550</accession>
<gene>
    <name evidence="1" type="ordered locus">CT0953.1</name>
</gene>
<organism evidence="1 2">
    <name type="scientific">Chlorobaculum tepidum (strain ATCC 49652 / DSM 12025 / NBRC 103806 / TLS)</name>
    <name type="common">Chlorobium tepidum</name>
    <dbReference type="NCBI Taxonomy" id="194439"/>
    <lineage>
        <taxon>Bacteria</taxon>
        <taxon>Pseudomonadati</taxon>
        <taxon>Chlorobiota</taxon>
        <taxon>Chlorobiia</taxon>
        <taxon>Chlorobiales</taxon>
        <taxon>Chlorobiaceae</taxon>
        <taxon>Chlorobaculum</taxon>
    </lineage>
</organism>
<reference evidence="1 2" key="1">
    <citation type="journal article" date="2002" name="Proc. Natl. Acad. Sci. U.S.A.">
        <title>The complete genome sequence of Chlorobium tepidum TLS, a photosynthetic, anaerobic, green-sulfur bacterium.</title>
        <authorList>
            <person name="Eisen J.A."/>
            <person name="Nelson K.E."/>
            <person name="Paulsen I.T."/>
            <person name="Heidelberg J.F."/>
            <person name="Wu M."/>
            <person name="Dodson R.J."/>
            <person name="Deboy R."/>
            <person name="Gwinn M.L."/>
            <person name="Nelson W.C."/>
            <person name="Haft D.H."/>
            <person name="Hickey E.K."/>
            <person name="Peterson J.D."/>
            <person name="Durkin A.S."/>
            <person name="Kolonay J.L."/>
            <person name="Yang F."/>
            <person name="Holt I."/>
            <person name="Umayam L.A."/>
            <person name="Mason T."/>
            <person name="Brenner M."/>
            <person name="Shea T.P."/>
            <person name="Parksey D."/>
            <person name="Nierman W.C."/>
            <person name="Feldblyum T.V."/>
            <person name="Hansen C.L."/>
            <person name="Craven M.B."/>
            <person name="Radune D."/>
            <person name="Vamathevan J."/>
            <person name="Khouri H."/>
            <person name="White O."/>
            <person name="Gruber T.M."/>
            <person name="Ketchum K.A."/>
            <person name="Venter J.C."/>
            <person name="Tettelin H."/>
            <person name="Bryant D.A."/>
            <person name="Fraser C.M."/>
        </authorList>
    </citation>
    <scope>NUCLEOTIDE SEQUENCE [LARGE SCALE GENOMIC DNA]</scope>
    <source>
        <strain evidence="2">ATCC 49652 / DSM 12025 / NBRC 103806 / TLS</strain>
    </source>
</reference>
<dbReference type="EMBL" id="AE006470">
    <property type="protein sequence ID" value="AAY51691.1"/>
    <property type="molecule type" value="Genomic_DNA"/>
</dbReference>
<evidence type="ECO:0000313" key="1">
    <source>
        <dbReference type="EMBL" id="AAY51691.1"/>
    </source>
</evidence>
<dbReference type="EnsemblBacteria" id="AAY51691">
    <property type="protein sequence ID" value="AAY51691"/>
    <property type="gene ID" value="CT0953.1"/>
</dbReference>
<dbReference type="AlphaFoldDB" id="Q4W550"/>
<keyword evidence="2" id="KW-1185">Reference proteome</keyword>
<dbReference type="STRING" id="194439.CT0953.1"/>
<evidence type="ECO:0000313" key="2">
    <source>
        <dbReference type="Proteomes" id="UP000001007"/>
    </source>
</evidence>
<dbReference type="HOGENOM" id="CLU_2521593_0_0_10"/>
<proteinExistence type="predicted"/>
<dbReference type="Proteomes" id="UP000001007">
    <property type="component" value="Chromosome"/>
</dbReference>
<dbReference type="KEGG" id="cte:CT0953.1"/>
<protein>
    <submittedName>
        <fullName evidence="1">Uncharacterized protein</fullName>
    </submittedName>
</protein>